<proteinExistence type="predicted"/>
<evidence type="ECO:0000256" key="1">
    <source>
        <dbReference type="SAM" id="MobiDB-lite"/>
    </source>
</evidence>
<feature type="compositionally biased region" description="Polar residues" evidence="1">
    <location>
        <begin position="108"/>
        <end position="130"/>
    </location>
</feature>
<name>A0A8T0IP53_CERPU</name>
<feature type="region of interest" description="Disordered" evidence="1">
    <location>
        <begin position="1"/>
        <end position="130"/>
    </location>
</feature>
<feature type="compositionally biased region" description="Polar residues" evidence="1">
    <location>
        <begin position="46"/>
        <end position="55"/>
    </location>
</feature>
<reference evidence="2" key="1">
    <citation type="submission" date="2020-06" db="EMBL/GenBank/DDBJ databases">
        <title>WGS assembly of Ceratodon purpureus strain R40.</title>
        <authorList>
            <person name="Carey S.B."/>
            <person name="Jenkins J."/>
            <person name="Shu S."/>
            <person name="Lovell J.T."/>
            <person name="Sreedasyam A."/>
            <person name="Maumus F."/>
            <person name="Tiley G.P."/>
            <person name="Fernandez-Pozo N."/>
            <person name="Barry K."/>
            <person name="Chen C."/>
            <person name="Wang M."/>
            <person name="Lipzen A."/>
            <person name="Daum C."/>
            <person name="Saski C.A."/>
            <person name="Payton A.C."/>
            <person name="Mcbreen J.C."/>
            <person name="Conrad R.E."/>
            <person name="Kollar L.M."/>
            <person name="Olsson S."/>
            <person name="Huttunen S."/>
            <person name="Landis J.B."/>
            <person name="Wickett N.J."/>
            <person name="Johnson M.G."/>
            <person name="Rensing S.A."/>
            <person name="Grimwood J."/>
            <person name="Schmutz J."/>
            <person name="Mcdaniel S.F."/>
        </authorList>
    </citation>
    <scope>NUCLEOTIDE SEQUENCE</scope>
    <source>
        <strain evidence="2">R40</strain>
    </source>
</reference>
<evidence type="ECO:0000313" key="3">
    <source>
        <dbReference type="Proteomes" id="UP000822688"/>
    </source>
</evidence>
<sequence>MQDISLSTMTEKHSSRSISSSPQEVNFLSSQAPADPSFLSPKNRDFTQASTQQVLDATRSFLAHLPIPKKRCQPHNTKKQQEHKLTNRHHDTPVLPNLQPHTDEISNHSKSSRNSTNAPQQEQLPSHNMP</sequence>
<dbReference type="AlphaFoldDB" id="A0A8T0IP53"/>
<comment type="caution">
    <text evidence="2">The sequence shown here is derived from an EMBL/GenBank/DDBJ whole genome shotgun (WGS) entry which is preliminary data.</text>
</comment>
<feature type="compositionally biased region" description="Polar residues" evidence="1">
    <location>
        <begin position="16"/>
        <end position="32"/>
    </location>
</feature>
<evidence type="ECO:0000313" key="2">
    <source>
        <dbReference type="EMBL" id="KAG0584601.1"/>
    </source>
</evidence>
<organism evidence="2 3">
    <name type="scientific">Ceratodon purpureus</name>
    <name type="common">Fire moss</name>
    <name type="synonym">Dicranum purpureum</name>
    <dbReference type="NCBI Taxonomy" id="3225"/>
    <lineage>
        <taxon>Eukaryota</taxon>
        <taxon>Viridiplantae</taxon>
        <taxon>Streptophyta</taxon>
        <taxon>Embryophyta</taxon>
        <taxon>Bryophyta</taxon>
        <taxon>Bryophytina</taxon>
        <taxon>Bryopsida</taxon>
        <taxon>Dicranidae</taxon>
        <taxon>Pseudoditrichales</taxon>
        <taxon>Ditrichaceae</taxon>
        <taxon>Ceratodon</taxon>
    </lineage>
</organism>
<dbReference type="EMBL" id="CM026423">
    <property type="protein sequence ID" value="KAG0584601.1"/>
    <property type="molecule type" value="Genomic_DNA"/>
</dbReference>
<feature type="compositionally biased region" description="Basic and acidic residues" evidence="1">
    <location>
        <begin position="79"/>
        <end position="92"/>
    </location>
</feature>
<keyword evidence="3" id="KW-1185">Reference proteome</keyword>
<protein>
    <submittedName>
        <fullName evidence="2">Uncharacterized protein</fullName>
    </submittedName>
</protein>
<accession>A0A8T0IP53</accession>
<dbReference type="Proteomes" id="UP000822688">
    <property type="component" value="Chromosome 3"/>
</dbReference>
<gene>
    <name evidence="2" type="ORF">KC19_3G221500</name>
</gene>
<feature type="compositionally biased region" description="Basic residues" evidence="1">
    <location>
        <begin position="67"/>
        <end position="78"/>
    </location>
</feature>